<keyword evidence="3 6" id="KW-0479">Metal-binding</keyword>
<dbReference type="GO" id="GO:0004601">
    <property type="term" value="F:peroxidase activity"/>
    <property type="evidence" value="ECO:0007669"/>
    <property type="project" value="UniProtKB-KW"/>
</dbReference>
<evidence type="ECO:0000313" key="7">
    <source>
        <dbReference type="EMBL" id="QBI53732.1"/>
    </source>
</evidence>
<evidence type="ECO:0000256" key="2">
    <source>
        <dbReference type="ARBA" id="ARBA00022617"/>
    </source>
</evidence>
<dbReference type="InterPro" id="IPR036396">
    <property type="entry name" value="Cyt_P450_sf"/>
</dbReference>
<dbReference type="GO" id="GO:0016705">
    <property type="term" value="F:oxidoreductase activity, acting on paired donors, with incorporation or reduction of molecular oxygen"/>
    <property type="evidence" value="ECO:0007669"/>
    <property type="project" value="InterPro"/>
</dbReference>
<gene>
    <name evidence="7" type="primary">cypC</name>
    <name evidence="7" type="ORF">EKD16_09720</name>
</gene>
<dbReference type="Proteomes" id="UP000292235">
    <property type="component" value="Chromosome"/>
</dbReference>
<dbReference type="EC" id="1.11.2.4" evidence="7"/>
<dbReference type="AlphaFoldDB" id="A0A4V0ZJJ8"/>
<dbReference type="KEGG" id="strr:EKD16_09720"/>
<dbReference type="InterPro" id="IPR050705">
    <property type="entry name" value="Cytochrome_P450_3A"/>
</dbReference>
<evidence type="ECO:0000256" key="6">
    <source>
        <dbReference type="PIRSR" id="PIRSR602401-1"/>
    </source>
</evidence>
<dbReference type="PANTHER" id="PTHR24302">
    <property type="entry name" value="CYTOCHROME P450 FAMILY 3"/>
    <property type="match status" value="1"/>
</dbReference>
<dbReference type="SUPFAM" id="SSF48264">
    <property type="entry name" value="Cytochrome P450"/>
    <property type="match status" value="1"/>
</dbReference>
<evidence type="ECO:0000256" key="3">
    <source>
        <dbReference type="ARBA" id="ARBA00022723"/>
    </source>
</evidence>
<dbReference type="CDD" id="cd11067">
    <property type="entry name" value="CYP152"/>
    <property type="match status" value="1"/>
</dbReference>
<dbReference type="Gene3D" id="1.10.630.10">
    <property type="entry name" value="Cytochrome P450"/>
    <property type="match status" value="1"/>
</dbReference>
<protein>
    <submittedName>
        <fullName evidence="7">Fatty-acid peroxygenase</fullName>
        <ecNumber evidence="7">1.11.2.4</ecNumber>
    </submittedName>
</protein>
<comment type="cofactor">
    <cofactor evidence="6">
        <name>heme</name>
        <dbReference type="ChEBI" id="CHEBI:30413"/>
    </cofactor>
</comment>
<dbReference type="InterPro" id="IPR001128">
    <property type="entry name" value="Cyt_P450"/>
</dbReference>
<evidence type="ECO:0000256" key="5">
    <source>
        <dbReference type="ARBA" id="ARBA00023004"/>
    </source>
</evidence>
<dbReference type="PANTHER" id="PTHR24302:SF15">
    <property type="entry name" value="FATTY-ACID PEROXYGENASE"/>
    <property type="match status" value="1"/>
</dbReference>
<accession>A0A4V0ZJJ8</accession>
<dbReference type="GO" id="GO:0004497">
    <property type="term" value="F:monooxygenase activity"/>
    <property type="evidence" value="ECO:0007669"/>
    <property type="project" value="InterPro"/>
</dbReference>
<keyword evidence="5 6" id="KW-0408">Iron</keyword>
<keyword evidence="2 6" id="KW-0349">Heme</keyword>
<dbReference type="InterPro" id="IPR002401">
    <property type="entry name" value="Cyt_P450_E_grp-I"/>
</dbReference>
<dbReference type="EMBL" id="CP036455">
    <property type="protein sequence ID" value="QBI53732.1"/>
    <property type="molecule type" value="Genomic_DNA"/>
</dbReference>
<evidence type="ECO:0000256" key="4">
    <source>
        <dbReference type="ARBA" id="ARBA00023002"/>
    </source>
</evidence>
<keyword evidence="4 7" id="KW-0560">Oxidoreductase</keyword>
<reference evidence="7 8" key="1">
    <citation type="submission" date="2019-02" db="EMBL/GenBank/DDBJ databases">
        <authorList>
            <person name="Khodamoradi S."/>
            <person name="Hahnke R.L."/>
            <person name="Kaempfer P."/>
            <person name="Schumann P."/>
            <person name="Rohde M."/>
            <person name="Steinert M."/>
            <person name="Luzhetskyy A."/>
            <person name="Wink J."/>
            <person name="Ruckert C."/>
        </authorList>
    </citation>
    <scope>NUCLEOTIDE SEQUENCE [LARGE SCALE GENOMIC DNA]</scope>
    <source>
        <strain evidence="7 8">M2</strain>
    </source>
</reference>
<dbReference type="OrthoDB" id="9764248at2"/>
<dbReference type="GO" id="GO:0020037">
    <property type="term" value="F:heme binding"/>
    <property type="evidence" value="ECO:0007669"/>
    <property type="project" value="InterPro"/>
</dbReference>
<dbReference type="PRINTS" id="PR00463">
    <property type="entry name" value="EP450I"/>
</dbReference>
<name>A0A4V0ZJJ8_9ACTN</name>
<feature type="binding site" description="axial binding residue" evidence="6">
    <location>
        <position position="375"/>
    </location>
    <ligand>
        <name>heme</name>
        <dbReference type="ChEBI" id="CHEBI:30413"/>
    </ligand>
    <ligandPart>
        <name>Fe</name>
        <dbReference type="ChEBI" id="CHEBI:18248"/>
    </ligandPart>
</feature>
<dbReference type="GO" id="GO:0005506">
    <property type="term" value="F:iron ion binding"/>
    <property type="evidence" value="ECO:0007669"/>
    <property type="project" value="InterPro"/>
</dbReference>
<organism evidence="7 8">
    <name type="scientific">Streptomonospora litoralis</name>
    <dbReference type="NCBI Taxonomy" id="2498135"/>
    <lineage>
        <taxon>Bacteria</taxon>
        <taxon>Bacillati</taxon>
        <taxon>Actinomycetota</taxon>
        <taxon>Actinomycetes</taxon>
        <taxon>Streptosporangiales</taxon>
        <taxon>Nocardiopsidaceae</taxon>
        <taxon>Streptomonospora</taxon>
    </lineage>
</organism>
<proteinExistence type="inferred from homology"/>
<dbReference type="Pfam" id="PF00067">
    <property type="entry name" value="p450"/>
    <property type="match status" value="1"/>
</dbReference>
<comment type="similarity">
    <text evidence="1">Belongs to the cytochrome P450 family.</text>
</comment>
<sequence>MARRSEGAVWDRTAALLRDPYRFILRGCRRRGADAFATRLLLEPAVCVTGPHAAAVFQDHGRFTRHRAVPRRINRTLFGRGGVQGLDGAEHGHRKSVFLALMSPERVAELTALVEREFDCAAEGWRGRRKVVLYDEFRAVLTRAVCTWAGVPLVTADADRRTAQLTALYDYAARVGPRHWRSRLARRAAEDWAADVVGRIRAGRIEPPEDTAAHALAWHREPDGGLLDEHTAAVELLNVVRPVVAVSVYLAFAAHALHRHPRWRCELAAEAAAGGTDEAAADGAVPAAELFAQEVRRHYPFFPFVAARARHDMVLHGLRIARGRRVLLDLYGINHDPLLWEAPDDFRPERFRGWRWNLYDFVPQGAGDPATSHRCPGEPITVSLIKAVSRRLSRLDYEVPEQDFTVDMGRVPALPRSRCVIRVPEASTAA</sequence>
<dbReference type="RefSeq" id="WP_131098045.1">
    <property type="nucleotide sequence ID" value="NZ_CP036455.1"/>
</dbReference>
<evidence type="ECO:0000256" key="1">
    <source>
        <dbReference type="ARBA" id="ARBA00010617"/>
    </source>
</evidence>
<keyword evidence="8" id="KW-1185">Reference proteome</keyword>
<evidence type="ECO:0000313" key="8">
    <source>
        <dbReference type="Proteomes" id="UP000292235"/>
    </source>
</evidence>
<keyword evidence="7" id="KW-0575">Peroxidase</keyword>